<dbReference type="Proteomes" id="UP001177021">
    <property type="component" value="Unassembled WGS sequence"/>
</dbReference>
<sequence length="191" mass="21739">MVLSCLNMCIRHSLRSDFILESSYQEQKEAYLPAELGILSKQPTNYFCKTLTTSDTSTHGGFSVPRRAAEKVFPPLDFSQQPPAQELIERDLHGNEWKFRHIFREVIERTVVSYYLLQNSHGPGWGNNGYARFATNIRTPIGYLISGGIVPTMIAIPKPVLGPTMFPTRVFLTYRFGNNFNEVLCSAWKDD</sequence>
<name>A0ACB0KQ94_TRIPR</name>
<evidence type="ECO:0000313" key="1">
    <source>
        <dbReference type="EMBL" id="CAJ2658701.1"/>
    </source>
</evidence>
<reference evidence="1" key="1">
    <citation type="submission" date="2023-10" db="EMBL/GenBank/DDBJ databases">
        <authorList>
            <person name="Rodriguez Cubillos JULIANA M."/>
            <person name="De Vega J."/>
        </authorList>
    </citation>
    <scope>NUCLEOTIDE SEQUENCE</scope>
</reference>
<organism evidence="1 2">
    <name type="scientific">Trifolium pratense</name>
    <name type="common">Red clover</name>
    <dbReference type="NCBI Taxonomy" id="57577"/>
    <lineage>
        <taxon>Eukaryota</taxon>
        <taxon>Viridiplantae</taxon>
        <taxon>Streptophyta</taxon>
        <taxon>Embryophyta</taxon>
        <taxon>Tracheophyta</taxon>
        <taxon>Spermatophyta</taxon>
        <taxon>Magnoliopsida</taxon>
        <taxon>eudicotyledons</taxon>
        <taxon>Gunneridae</taxon>
        <taxon>Pentapetalae</taxon>
        <taxon>rosids</taxon>
        <taxon>fabids</taxon>
        <taxon>Fabales</taxon>
        <taxon>Fabaceae</taxon>
        <taxon>Papilionoideae</taxon>
        <taxon>50 kb inversion clade</taxon>
        <taxon>NPAAA clade</taxon>
        <taxon>Hologalegina</taxon>
        <taxon>IRL clade</taxon>
        <taxon>Trifolieae</taxon>
        <taxon>Trifolium</taxon>
    </lineage>
</organism>
<proteinExistence type="predicted"/>
<evidence type="ECO:0000313" key="2">
    <source>
        <dbReference type="Proteomes" id="UP001177021"/>
    </source>
</evidence>
<dbReference type="EMBL" id="CASHSV030000311">
    <property type="protein sequence ID" value="CAJ2658701.1"/>
    <property type="molecule type" value="Genomic_DNA"/>
</dbReference>
<protein>
    <submittedName>
        <fullName evidence="1">Uncharacterized protein</fullName>
    </submittedName>
</protein>
<comment type="caution">
    <text evidence="1">The sequence shown here is derived from an EMBL/GenBank/DDBJ whole genome shotgun (WGS) entry which is preliminary data.</text>
</comment>
<gene>
    <name evidence="1" type="ORF">MILVUS5_LOCUS25030</name>
</gene>
<accession>A0ACB0KQ94</accession>
<keyword evidence="2" id="KW-1185">Reference proteome</keyword>